<keyword evidence="4" id="KW-0862">Zinc</keyword>
<dbReference type="Proteomes" id="UP001333110">
    <property type="component" value="Unassembled WGS sequence"/>
</dbReference>
<keyword evidence="9" id="KW-1185">Reference proteome</keyword>
<feature type="domain" description="C2H2-type" evidence="7">
    <location>
        <begin position="167"/>
        <end position="194"/>
    </location>
</feature>
<keyword evidence="1" id="KW-0479">Metal-binding</keyword>
<proteinExistence type="predicted"/>
<dbReference type="PANTHER" id="PTHR23226">
    <property type="entry name" value="ZINC FINGER AND SCAN DOMAIN-CONTAINING"/>
    <property type="match status" value="1"/>
</dbReference>
<feature type="domain" description="C2H2-type" evidence="7">
    <location>
        <begin position="197"/>
        <end position="224"/>
    </location>
</feature>
<keyword evidence="3 5" id="KW-0863">Zinc-finger</keyword>
<keyword evidence="2" id="KW-0677">Repeat</keyword>
<dbReference type="GO" id="GO:0000981">
    <property type="term" value="F:DNA-binding transcription factor activity, RNA polymerase II-specific"/>
    <property type="evidence" value="ECO:0007669"/>
    <property type="project" value="TreeGrafter"/>
</dbReference>
<name>A0AAN7PGC5_MYCAM</name>
<dbReference type="InterPro" id="IPR013087">
    <property type="entry name" value="Znf_C2H2_type"/>
</dbReference>
<dbReference type="PANTHER" id="PTHR23226:SF377">
    <property type="entry name" value="ZINC FINGER AND SCAN DOMAIN-CONTAINING PROTEIN 20"/>
    <property type="match status" value="1"/>
</dbReference>
<dbReference type="PROSITE" id="PS50157">
    <property type="entry name" value="ZINC_FINGER_C2H2_2"/>
    <property type="match status" value="3"/>
</dbReference>
<comment type="caution">
    <text evidence="8">The sequence shown here is derived from an EMBL/GenBank/DDBJ whole genome shotgun (WGS) entry which is preliminary data.</text>
</comment>
<dbReference type="GO" id="GO:0000978">
    <property type="term" value="F:RNA polymerase II cis-regulatory region sequence-specific DNA binding"/>
    <property type="evidence" value="ECO:0007669"/>
    <property type="project" value="TreeGrafter"/>
</dbReference>
<evidence type="ECO:0000313" key="8">
    <source>
        <dbReference type="EMBL" id="KAK4825698.1"/>
    </source>
</evidence>
<dbReference type="InterPro" id="IPR036236">
    <property type="entry name" value="Znf_C2H2_sf"/>
</dbReference>
<evidence type="ECO:0000256" key="3">
    <source>
        <dbReference type="ARBA" id="ARBA00022771"/>
    </source>
</evidence>
<dbReference type="FunFam" id="3.30.160.60:FF:000446">
    <property type="entry name" value="Zinc finger protein"/>
    <property type="match status" value="1"/>
</dbReference>
<feature type="compositionally biased region" description="Polar residues" evidence="6">
    <location>
        <begin position="121"/>
        <end position="138"/>
    </location>
</feature>
<gene>
    <name evidence="8" type="ORF">QYF61_001521</name>
</gene>
<organism evidence="8 9">
    <name type="scientific">Mycteria americana</name>
    <name type="common">Wood stork</name>
    <dbReference type="NCBI Taxonomy" id="33587"/>
    <lineage>
        <taxon>Eukaryota</taxon>
        <taxon>Metazoa</taxon>
        <taxon>Chordata</taxon>
        <taxon>Craniata</taxon>
        <taxon>Vertebrata</taxon>
        <taxon>Euteleostomi</taxon>
        <taxon>Archelosauria</taxon>
        <taxon>Archosauria</taxon>
        <taxon>Dinosauria</taxon>
        <taxon>Saurischia</taxon>
        <taxon>Theropoda</taxon>
        <taxon>Coelurosauria</taxon>
        <taxon>Aves</taxon>
        <taxon>Neognathae</taxon>
        <taxon>Neoaves</taxon>
        <taxon>Aequornithes</taxon>
        <taxon>Ciconiiformes</taxon>
        <taxon>Ciconiidae</taxon>
        <taxon>Mycteria</taxon>
    </lineage>
</organism>
<evidence type="ECO:0000256" key="4">
    <source>
        <dbReference type="ARBA" id="ARBA00022833"/>
    </source>
</evidence>
<feature type="domain" description="C2H2-type" evidence="7">
    <location>
        <begin position="225"/>
        <end position="252"/>
    </location>
</feature>
<dbReference type="Gene3D" id="3.30.160.60">
    <property type="entry name" value="Classic Zinc Finger"/>
    <property type="match status" value="3"/>
</dbReference>
<dbReference type="PROSITE" id="PS00028">
    <property type="entry name" value="ZINC_FINGER_C2H2_1"/>
    <property type="match status" value="3"/>
</dbReference>
<dbReference type="GO" id="GO:0008270">
    <property type="term" value="F:zinc ion binding"/>
    <property type="evidence" value="ECO:0007669"/>
    <property type="project" value="UniProtKB-KW"/>
</dbReference>
<dbReference type="FunFam" id="3.30.160.60:FF:000506">
    <property type="entry name" value="Zinc finger protein 23"/>
    <property type="match status" value="1"/>
</dbReference>
<feature type="region of interest" description="Disordered" evidence="6">
    <location>
        <begin position="75"/>
        <end position="149"/>
    </location>
</feature>
<evidence type="ECO:0000256" key="2">
    <source>
        <dbReference type="ARBA" id="ARBA00022737"/>
    </source>
</evidence>
<accession>A0AAN7PGC5</accession>
<evidence type="ECO:0000256" key="6">
    <source>
        <dbReference type="SAM" id="MobiDB-lite"/>
    </source>
</evidence>
<dbReference type="AlphaFoldDB" id="A0AAN7PGC5"/>
<evidence type="ECO:0000256" key="5">
    <source>
        <dbReference type="PROSITE-ProRule" id="PRU00042"/>
    </source>
</evidence>
<sequence length="267" mass="29660">MGSGRVRSRAPKLAECPGAEVPDFLLHPIPEWVTNHTCSQKHCPVPKSNVQTREVLHVKDQRDFEEREIPASLTTGCSGTVIGPELPSHAKSSEQTELYGSSSGGSRDLTCQISEKGVTPESCQNSATDQANPTGSRRGNSSPEEGEPNEFEEILSYQQTRAGERLYLCTECQKTFKLKIGLLKHKQIHTKKNQVSYICTGCGKSFGRHADLIRHQRTHTGERPYKCTECEKSFMEKPRLTNHLRTHNLSAKNEKVVLPPVQAPASQ</sequence>
<dbReference type="SUPFAM" id="SSF57667">
    <property type="entry name" value="beta-beta-alpha zinc fingers"/>
    <property type="match status" value="2"/>
</dbReference>
<dbReference type="SMART" id="SM00355">
    <property type="entry name" value="ZnF_C2H2"/>
    <property type="match status" value="3"/>
</dbReference>
<dbReference type="EMBL" id="JAUNZN010000002">
    <property type="protein sequence ID" value="KAK4825698.1"/>
    <property type="molecule type" value="Genomic_DNA"/>
</dbReference>
<protein>
    <recommendedName>
        <fullName evidence="7">C2H2-type domain-containing protein</fullName>
    </recommendedName>
</protein>
<evidence type="ECO:0000259" key="7">
    <source>
        <dbReference type="PROSITE" id="PS50157"/>
    </source>
</evidence>
<evidence type="ECO:0000256" key="1">
    <source>
        <dbReference type="ARBA" id="ARBA00022723"/>
    </source>
</evidence>
<dbReference type="Pfam" id="PF00096">
    <property type="entry name" value="zf-C2H2"/>
    <property type="match status" value="3"/>
</dbReference>
<evidence type="ECO:0000313" key="9">
    <source>
        <dbReference type="Proteomes" id="UP001333110"/>
    </source>
</evidence>
<feature type="compositionally biased region" description="Polar residues" evidence="6">
    <location>
        <begin position="93"/>
        <end position="113"/>
    </location>
</feature>
<reference evidence="8 9" key="1">
    <citation type="journal article" date="2023" name="J. Hered.">
        <title>Chromosome-level genome of the wood stork (Mycteria americana) provides insight into avian chromosome evolution.</title>
        <authorList>
            <person name="Flamio R. Jr."/>
            <person name="Ramstad K.M."/>
        </authorList>
    </citation>
    <scope>NUCLEOTIDE SEQUENCE [LARGE SCALE GENOMIC DNA]</scope>
    <source>
        <strain evidence="8">JAX WOST 10</strain>
    </source>
</reference>
<dbReference type="FunFam" id="3.30.160.60:FF:002343">
    <property type="entry name" value="Zinc finger protein 33A"/>
    <property type="match status" value="1"/>
</dbReference>